<gene>
    <name evidence="1" type="ORF">D9613_004832</name>
</gene>
<dbReference type="EMBL" id="JAACJL010000016">
    <property type="protein sequence ID" value="KAF4619189.1"/>
    <property type="molecule type" value="Genomic_DNA"/>
</dbReference>
<protein>
    <submittedName>
        <fullName evidence="1">Uncharacterized protein</fullName>
    </submittedName>
</protein>
<proteinExistence type="predicted"/>
<accession>A0A8H4QX68</accession>
<dbReference type="AlphaFoldDB" id="A0A8H4QX68"/>
<comment type="caution">
    <text evidence="1">The sequence shown here is derived from an EMBL/GenBank/DDBJ whole genome shotgun (WGS) entry which is preliminary data.</text>
</comment>
<sequence length="97" mass="10840">MSDLPWFLGLSPALSAPPPAHRPFPSWPLLEMCLETYDEFQLARVIDDSTFDSRCVGYDIGRISIIDGQKNGRGPIRDSTHSSSKSTSIWQCIVKKT</sequence>
<dbReference type="Proteomes" id="UP000521872">
    <property type="component" value="Unassembled WGS sequence"/>
</dbReference>
<keyword evidence="2" id="KW-1185">Reference proteome</keyword>
<evidence type="ECO:0000313" key="2">
    <source>
        <dbReference type="Proteomes" id="UP000521872"/>
    </source>
</evidence>
<name>A0A8H4QX68_9AGAR</name>
<organism evidence="1 2">
    <name type="scientific">Agrocybe pediades</name>
    <dbReference type="NCBI Taxonomy" id="84607"/>
    <lineage>
        <taxon>Eukaryota</taxon>
        <taxon>Fungi</taxon>
        <taxon>Dikarya</taxon>
        <taxon>Basidiomycota</taxon>
        <taxon>Agaricomycotina</taxon>
        <taxon>Agaricomycetes</taxon>
        <taxon>Agaricomycetidae</taxon>
        <taxon>Agaricales</taxon>
        <taxon>Agaricineae</taxon>
        <taxon>Strophariaceae</taxon>
        <taxon>Agrocybe</taxon>
    </lineage>
</organism>
<reference evidence="1 2" key="1">
    <citation type="submission" date="2019-12" db="EMBL/GenBank/DDBJ databases">
        <authorList>
            <person name="Floudas D."/>
            <person name="Bentzer J."/>
            <person name="Ahren D."/>
            <person name="Johansson T."/>
            <person name="Persson P."/>
            <person name="Tunlid A."/>
        </authorList>
    </citation>
    <scope>NUCLEOTIDE SEQUENCE [LARGE SCALE GENOMIC DNA]</scope>
    <source>
        <strain evidence="1 2">CBS 102.39</strain>
    </source>
</reference>
<evidence type="ECO:0000313" key="1">
    <source>
        <dbReference type="EMBL" id="KAF4619189.1"/>
    </source>
</evidence>